<evidence type="ECO:0000259" key="4">
    <source>
        <dbReference type="PROSITE" id="PS50110"/>
    </source>
</evidence>
<dbReference type="Proteomes" id="UP000008206">
    <property type="component" value="Chromosome"/>
</dbReference>
<proteinExistence type="evidence at transcript level"/>
<protein>
    <recommendedName>
        <fullName evidence="2">Protein PatA</fullName>
    </recommendedName>
</protein>
<dbReference type="SMART" id="SM00448">
    <property type="entry name" value="REC"/>
    <property type="match status" value="1"/>
</dbReference>
<keyword evidence="6" id="KW-1185">Reference proteome</keyword>
<accession>E0UCZ2</accession>
<sequence>MTNALTALSSISEPALTPTVNSDISTAQPITIDEFSGIKQANLFKSLKQNQFSGQLIFWDPQGVVSIFHLFHGRIVFVTGGHQPSKRWTRNLKLYCPALACELNVIDANESIPTPETEEMSWQYRLLSSWLKQKKINREQVFRLIRGLVSEMFFDLTQAQQVTYILKSDKSCSTPIILINPEEIIVDAWKLWLEWQKADLAAYSANLVPVISHPEQLDLQALPSTCKVVIQCLDGEASLRDLAIKLQQDILSLTRSLLLYVQWGLVKFVEFADLNDQVESFPANFSLKKTLKQHLVVYVDDNLEMSRRMRDWLTSAGYQYITVHNRLEAVAICLEQNPDLIIINAQMSNSSGYQICYQLRQFSFLCHTPIIMLADKISMIDKIRAKFGKVVEILPKFADKEQIITTLFKSLTQETAI</sequence>
<dbReference type="AlphaFoldDB" id="E0UCZ2"/>
<dbReference type="PIRSF" id="PIRSF005897">
    <property type="entry name" value="RR_PatA"/>
    <property type="match status" value="1"/>
</dbReference>
<dbReference type="PANTHER" id="PTHR44591:SF23">
    <property type="entry name" value="CHEY SUBFAMILY"/>
    <property type="match status" value="1"/>
</dbReference>
<dbReference type="PANTHER" id="PTHR44591">
    <property type="entry name" value="STRESS RESPONSE REGULATOR PROTEIN 1"/>
    <property type="match status" value="1"/>
</dbReference>
<dbReference type="RefSeq" id="WP_013324504.1">
    <property type="nucleotide sequence ID" value="NC_014501.1"/>
</dbReference>
<organism evidence="5 6">
    <name type="scientific">Gloeothece verrucosa (strain PCC 7822)</name>
    <name type="common">Cyanothece sp. (strain PCC 7822)</name>
    <dbReference type="NCBI Taxonomy" id="497965"/>
    <lineage>
        <taxon>Bacteria</taxon>
        <taxon>Bacillati</taxon>
        <taxon>Cyanobacteriota</taxon>
        <taxon>Cyanophyceae</taxon>
        <taxon>Oscillatoriophycideae</taxon>
        <taxon>Chroococcales</taxon>
        <taxon>Aphanothecaceae</taxon>
        <taxon>Gloeothece</taxon>
        <taxon>Gloeothece verrucosa</taxon>
    </lineage>
</organism>
<dbReference type="GO" id="GO:0043158">
    <property type="term" value="P:heterocyst development"/>
    <property type="evidence" value="ECO:0007669"/>
    <property type="project" value="UniProtKB-KW"/>
</dbReference>
<keyword evidence="2" id="KW-0902">Two-component regulatory system</keyword>
<dbReference type="InterPro" id="IPR011006">
    <property type="entry name" value="CheY-like_superfamily"/>
</dbReference>
<keyword evidence="1" id="KW-0597">Phosphoprotein</keyword>
<dbReference type="eggNOG" id="COG3706">
    <property type="taxonomic scope" value="Bacteria"/>
</dbReference>
<evidence type="ECO:0000313" key="5">
    <source>
        <dbReference type="EMBL" id="ADN16457.1"/>
    </source>
</evidence>
<dbReference type="GO" id="GO:0000160">
    <property type="term" value="P:phosphorelay signal transduction system"/>
    <property type="evidence" value="ECO:0007669"/>
    <property type="project" value="UniProtKB-KW"/>
</dbReference>
<dbReference type="SUPFAM" id="SSF52172">
    <property type="entry name" value="CheY-like"/>
    <property type="match status" value="1"/>
</dbReference>
<dbReference type="InterPro" id="IPR001789">
    <property type="entry name" value="Sig_transdc_resp-reg_receiver"/>
</dbReference>
<dbReference type="InterPro" id="IPR025497">
    <property type="entry name" value="PatA-like_N"/>
</dbReference>
<evidence type="ECO:0000256" key="1">
    <source>
        <dbReference type="ARBA" id="ARBA00022553"/>
    </source>
</evidence>
<keyword evidence="2" id="KW-0364">Heterocyst</keyword>
<dbReference type="InterPro" id="IPR050595">
    <property type="entry name" value="Bact_response_regulator"/>
</dbReference>
<dbReference type="Pfam" id="PF14332">
    <property type="entry name" value="DUF4388"/>
    <property type="match status" value="1"/>
</dbReference>
<dbReference type="EMBL" id="CP002198">
    <property type="protein sequence ID" value="ADN16457.1"/>
    <property type="molecule type" value="Genomic_DNA"/>
</dbReference>
<feature type="domain" description="Response regulatory" evidence="4">
    <location>
        <begin position="295"/>
        <end position="411"/>
    </location>
</feature>
<name>E0UCZ2_GLOV7</name>
<comment type="function">
    <text evidence="2">Controls heterocyst pattern formation.</text>
</comment>
<gene>
    <name evidence="5" type="ordered locus">Cyan7822_4547</name>
</gene>
<dbReference type="STRING" id="497965.Cyan7822_4547"/>
<dbReference type="Gene3D" id="3.40.50.2300">
    <property type="match status" value="1"/>
</dbReference>
<dbReference type="GO" id="GO:0030428">
    <property type="term" value="C:cell septum"/>
    <property type="evidence" value="ECO:0007669"/>
    <property type="project" value="UniProtKB-SubCell"/>
</dbReference>
<dbReference type="InterPro" id="IPR024186">
    <property type="entry name" value="Sig_transdc_resp-reg_PatA"/>
</dbReference>
<dbReference type="Pfam" id="PF00072">
    <property type="entry name" value="Response_reg"/>
    <property type="match status" value="1"/>
</dbReference>
<evidence type="ECO:0000256" key="3">
    <source>
        <dbReference type="PROSITE-ProRule" id="PRU00169"/>
    </source>
</evidence>
<dbReference type="PROSITE" id="PS50110">
    <property type="entry name" value="RESPONSE_REGULATORY"/>
    <property type="match status" value="1"/>
</dbReference>
<reference evidence="6" key="1">
    <citation type="journal article" date="2011" name="MBio">
        <title>Novel metabolic attributes of the genus Cyanothece, comprising a group of unicellular nitrogen-fixing Cyanobacteria.</title>
        <authorList>
            <person name="Bandyopadhyay A."/>
            <person name="Elvitigala T."/>
            <person name="Welsh E."/>
            <person name="Stockel J."/>
            <person name="Liberton M."/>
            <person name="Min H."/>
            <person name="Sherman L.A."/>
            <person name="Pakrasi H.B."/>
        </authorList>
    </citation>
    <scope>NUCLEOTIDE SEQUENCE [LARGE SCALE GENOMIC DNA]</scope>
    <source>
        <strain evidence="6">PCC 7822</strain>
    </source>
</reference>
<dbReference type="OrthoDB" id="9819397at2"/>
<comment type="subcellular location">
    <subcellularLocation>
        <location evidence="2">Cell septum</location>
    </subcellularLocation>
</comment>
<comment type="induction">
    <text evidence="2">By nitrogen starvation.</text>
</comment>
<evidence type="ECO:0000256" key="2">
    <source>
        <dbReference type="PIRNR" id="PIRNR005897"/>
    </source>
</evidence>
<dbReference type="KEGG" id="cyj:Cyan7822_4547"/>
<comment type="caution">
    <text evidence="3">Lacks conserved residue(s) required for the propagation of feature annotation.</text>
</comment>
<evidence type="ECO:0000313" key="6">
    <source>
        <dbReference type="Proteomes" id="UP000008206"/>
    </source>
</evidence>
<dbReference type="HOGENOM" id="CLU_031371_0_0_3"/>